<name>A0A9X5QN96_PSEMA</name>
<dbReference type="Gene3D" id="3.90.1760.10">
    <property type="entry name" value="Anthrax toxin, edema factor, central domain"/>
    <property type="match status" value="1"/>
</dbReference>
<organism evidence="2 3">
    <name type="scientific">Pseudomonas marginalis</name>
    <name type="common">Pseudomonas panacis</name>
    <dbReference type="NCBI Taxonomy" id="298"/>
    <lineage>
        <taxon>Bacteria</taxon>
        <taxon>Pseudomonadati</taxon>
        <taxon>Pseudomonadota</taxon>
        <taxon>Gammaproteobacteria</taxon>
        <taxon>Pseudomonadales</taxon>
        <taxon>Pseudomonadaceae</taxon>
        <taxon>Pseudomonas</taxon>
    </lineage>
</organism>
<reference evidence="2 3" key="1">
    <citation type="submission" date="2015-09" db="EMBL/GenBank/DDBJ databases">
        <title>Genome sequence of Pseudomonas marginalis ICMP 3553.</title>
        <authorList>
            <person name="Visnovsky S."/>
            <person name="Lu A."/>
            <person name="Panda P."/>
            <person name="Pitman A."/>
        </authorList>
    </citation>
    <scope>NUCLEOTIDE SEQUENCE [LARGE SCALE GENOMIC DNA]</scope>
    <source>
        <strain evidence="2 3">ICMP 3553</strain>
    </source>
</reference>
<dbReference type="AlphaFoldDB" id="A0A9X5QN96"/>
<dbReference type="GO" id="GO:0008294">
    <property type="term" value="F:calcium- and calmodulin-responsive adenylate cyclase activity"/>
    <property type="evidence" value="ECO:0007669"/>
    <property type="project" value="InterPro"/>
</dbReference>
<evidence type="ECO:0000313" key="3">
    <source>
        <dbReference type="Proteomes" id="UP000077563"/>
    </source>
</evidence>
<dbReference type="InterPro" id="IPR035099">
    <property type="entry name" value="Anthrax_toxin_C-terminal"/>
</dbReference>
<accession>A0A9X5QN96</accession>
<dbReference type="Proteomes" id="UP000077563">
    <property type="component" value="Unassembled WGS sequence"/>
</dbReference>
<proteinExistence type="predicted"/>
<evidence type="ECO:0000313" key="2">
    <source>
        <dbReference type="EMBL" id="OAJ50693.1"/>
    </source>
</evidence>
<comment type="caution">
    <text evidence="2">The sequence shown here is derived from an EMBL/GenBank/DDBJ whole genome shotgun (WGS) entry which is preliminary data.</text>
</comment>
<dbReference type="Pfam" id="PF03497">
    <property type="entry name" value="Anthrax_toxA"/>
    <property type="match status" value="1"/>
</dbReference>
<dbReference type="InterPro" id="IPR037017">
    <property type="entry name" value="Anthrax_toxin_edema_cen_sf"/>
</dbReference>
<dbReference type="SUPFAM" id="SSF81298">
    <property type="entry name" value="Adenylylcyclase toxin (the edema factor)"/>
    <property type="match status" value="1"/>
</dbReference>
<sequence length="419" mass="46370">MPWRHSMTNLLTPAISPSALSLNTLQRSSADQPNDATQETNDPVIAAFERARENTGIVSSHLLPLQKVAAQTNSIIGIRPVENVATGLIEAGHPTKDFHIKGKSANWGPQAGLICTDQVFSKLEKFKDDAPEKVTNANKQIQACIRDGHAVATPLKVPRSRLDELMKLGLINELATKEHGGTLSFTAQGPSQHLYAFEGRRTSPLEDSYFISHQGKPVDVLAKHVGKDAITADYDLHMVAPHISDLGPQDRLPVPDIAHSVFTTRVDHYRQQQPDPKAFLVPEALRADYESAEHFYQKENPDLGNATPRIEQMIRLINDRLVTPPSEERVVHHNADSGSYVTDVSANYPATFFLPTQLGRFDEICIINDSKEMAELIRTAKDSGYHVPLNPLWESEVVSIKRTGFTHAQERLASALRQG</sequence>
<dbReference type="EMBL" id="LKEG01000022">
    <property type="protein sequence ID" value="OAJ50693.1"/>
    <property type="molecule type" value="Genomic_DNA"/>
</dbReference>
<dbReference type="GO" id="GO:0005576">
    <property type="term" value="C:extracellular region"/>
    <property type="evidence" value="ECO:0007669"/>
    <property type="project" value="InterPro"/>
</dbReference>
<evidence type="ECO:0000259" key="1">
    <source>
        <dbReference type="Pfam" id="PF03497"/>
    </source>
</evidence>
<feature type="domain" description="Anthrax toxin edema factor central" evidence="1">
    <location>
        <begin position="50"/>
        <end position="223"/>
    </location>
</feature>
<dbReference type="InterPro" id="IPR005165">
    <property type="entry name" value="Anthrax_toxin_edema_cen"/>
</dbReference>
<protein>
    <submittedName>
        <fullName evidence="2">Adenylate cyclase</fullName>
    </submittedName>
</protein>
<gene>
    <name evidence="2" type="ORF">AO064_27100</name>
</gene>